<name>A0A0C9Y3G0_9AGAR</name>
<evidence type="ECO:0000313" key="2">
    <source>
        <dbReference type="EMBL" id="KIK08404.1"/>
    </source>
</evidence>
<accession>A0A0C9Y3G0</accession>
<feature type="compositionally biased region" description="Polar residues" evidence="1">
    <location>
        <begin position="18"/>
        <end position="32"/>
    </location>
</feature>
<evidence type="ECO:0000313" key="3">
    <source>
        <dbReference type="Proteomes" id="UP000054477"/>
    </source>
</evidence>
<dbReference type="AlphaFoldDB" id="A0A0C9Y3G0"/>
<gene>
    <name evidence="2" type="ORF">K443DRAFT_672427</name>
</gene>
<feature type="compositionally biased region" description="Low complexity" evidence="1">
    <location>
        <begin position="70"/>
        <end position="104"/>
    </location>
</feature>
<dbReference type="HOGENOM" id="CLU_087970_0_0_1"/>
<sequence length="246" mass="26364">MSSLPSFVELMASLGLGQSTSALQVPRSTTASPRLESVHPSSPTRSKSSPSLRESPSRHRVARYSPYSPSITSNRRGSISSISSSSSDDLSPSSNTFPTSTLSSLRARRSRNKLFISIYGSTSDFAADTPISTYVRRKTPGLSPASPTFPASDLPITPPMPLTLPILPSLLPNSASSDSFPVTPTSDCELPLSRPCSPVGEPNSLTEGPKYIRQMRRHTGVRISTHLVPQTSTSDIFVTVPTFDQV</sequence>
<keyword evidence="3" id="KW-1185">Reference proteome</keyword>
<reference evidence="2 3" key="1">
    <citation type="submission" date="2014-04" db="EMBL/GenBank/DDBJ databases">
        <authorList>
            <consortium name="DOE Joint Genome Institute"/>
            <person name="Kuo A."/>
            <person name="Kohler A."/>
            <person name="Nagy L.G."/>
            <person name="Floudas D."/>
            <person name="Copeland A."/>
            <person name="Barry K.W."/>
            <person name="Cichocki N."/>
            <person name="Veneault-Fourrey C."/>
            <person name="LaButti K."/>
            <person name="Lindquist E.A."/>
            <person name="Lipzen A."/>
            <person name="Lundell T."/>
            <person name="Morin E."/>
            <person name="Murat C."/>
            <person name="Sun H."/>
            <person name="Tunlid A."/>
            <person name="Henrissat B."/>
            <person name="Grigoriev I.V."/>
            <person name="Hibbett D.S."/>
            <person name="Martin F."/>
            <person name="Nordberg H.P."/>
            <person name="Cantor M.N."/>
            <person name="Hua S.X."/>
        </authorList>
    </citation>
    <scope>NUCLEOTIDE SEQUENCE [LARGE SCALE GENOMIC DNA]</scope>
    <source>
        <strain evidence="2 3">LaAM-08-1</strain>
    </source>
</reference>
<feature type="region of interest" description="Disordered" evidence="1">
    <location>
        <begin position="18"/>
        <end position="104"/>
    </location>
</feature>
<dbReference type="EMBL" id="KN838542">
    <property type="protein sequence ID" value="KIK08404.1"/>
    <property type="molecule type" value="Genomic_DNA"/>
</dbReference>
<protein>
    <submittedName>
        <fullName evidence="2">Uncharacterized protein</fullName>
    </submittedName>
</protein>
<reference evidence="3" key="2">
    <citation type="submission" date="2015-01" db="EMBL/GenBank/DDBJ databases">
        <title>Evolutionary Origins and Diversification of the Mycorrhizal Mutualists.</title>
        <authorList>
            <consortium name="DOE Joint Genome Institute"/>
            <consortium name="Mycorrhizal Genomics Consortium"/>
            <person name="Kohler A."/>
            <person name="Kuo A."/>
            <person name="Nagy L.G."/>
            <person name="Floudas D."/>
            <person name="Copeland A."/>
            <person name="Barry K.W."/>
            <person name="Cichocki N."/>
            <person name="Veneault-Fourrey C."/>
            <person name="LaButti K."/>
            <person name="Lindquist E.A."/>
            <person name="Lipzen A."/>
            <person name="Lundell T."/>
            <person name="Morin E."/>
            <person name="Murat C."/>
            <person name="Riley R."/>
            <person name="Ohm R."/>
            <person name="Sun H."/>
            <person name="Tunlid A."/>
            <person name="Henrissat B."/>
            <person name="Grigoriev I.V."/>
            <person name="Hibbett D.S."/>
            <person name="Martin F."/>
        </authorList>
    </citation>
    <scope>NUCLEOTIDE SEQUENCE [LARGE SCALE GENOMIC DNA]</scope>
    <source>
        <strain evidence="3">LaAM-08-1</strain>
    </source>
</reference>
<proteinExistence type="predicted"/>
<feature type="compositionally biased region" description="Low complexity" evidence="1">
    <location>
        <begin position="38"/>
        <end position="54"/>
    </location>
</feature>
<dbReference type="Proteomes" id="UP000054477">
    <property type="component" value="Unassembled WGS sequence"/>
</dbReference>
<dbReference type="STRING" id="1095629.A0A0C9Y3G0"/>
<organism evidence="2 3">
    <name type="scientific">Laccaria amethystina LaAM-08-1</name>
    <dbReference type="NCBI Taxonomy" id="1095629"/>
    <lineage>
        <taxon>Eukaryota</taxon>
        <taxon>Fungi</taxon>
        <taxon>Dikarya</taxon>
        <taxon>Basidiomycota</taxon>
        <taxon>Agaricomycotina</taxon>
        <taxon>Agaricomycetes</taxon>
        <taxon>Agaricomycetidae</taxon>
        <taxon>Agaricales</taxon>
        <taxon>Agaricineae</taxon>
        <taxon>Hydnangiaceae</taxon>
        <taxon>Laccaria</taxon>
    </lineage>
</organism>
<dbReference type="OrthoDB" id="3233824at2759"/>
<evidence type="ECO:0000256" key="1">
    <source>
        <dbReference type="SAM" id="MobiDB-lite"/>
    </source>
</evidence>